<proteinExistence type="predicted"/>
<dbReference type="EMBL" id="CACVKT020001597">
    <property type="protein sequence ID" value="CAC5369391.1"/>
    <property type="molecule type" value="Genomic_DNA"/>
</dbReference>
<evidence type="ECO:0000256" key="3">
    <source>
        <dbReference type="ARBA" id="ARBA00022729"/>
    </source>
</evidence>
<dbReference type="PANTHER" id="PTHR22923">
    <property type="entry name" value="CEREBELLIN-RELATED"/>
    <property type="match status" value="1"/>
</dbReference>
<dbReference type="OrthoDB" id="6078086at2759"/>
<keyword evidence="4" id="KW-0175">Coiled coil</keyword>
<dbReference type="PROSITE" id="PS50871">
    <property type="entry name" value="C1Q"/>
    <property type="match status" value="2"/>
</dbReference>
<keyword evidence="3 5" id="KW-0732">Signal</keyword>
<organism evidence="7 8">
    <name type="scientific">Mytilus coruscus</name>
    <name type="common">Sea mussel</name>
    <dbReference type="NCBI Taxonomy" id="42192"/>
    <lineage>
        <taxon>Eukaryota</taxon>
        <taxon>Metazoa</taxon>
        <taxon>Spiralia</taxon>
        <taxon>Lophotrochozoa</taxon>
        <taxon>Mollusca</taxon>
        <taxon>Bivalvia</taxon>
        <taxon>Autobranchia</taxon>
        <taxon>Pteriomorphia</taxon>
        <taxon>Mytilida</taxon>
        <taxon>Mytiloidea</taxon>
        <taxon>Mytilidae</taxon>
        <taxon>Mytilinae</taxon>
        <taxon>Mytilus</taxon>
    </lineage>
</organism>
<feature type="signal peptide" evidence="5">
    <location>
        <begin position="1"/>
        <end position="16"/>
    </location>
</feature>
<dbReference type="InterPro" id="IPR050822">
    <property type="entry name" value="Cerebellin_Synaptic_Org"/>
</dbReference>
<name>A0A6J8AK01_MYTCO</name>
<accession>A0A6J8AK01</accession>
<keyword evidence="8" id="KW-1185">Reference proteome</keyword>
<dbReference type="PANTHER" id="PTHR22923:SF116">
    <property type="entry name" value="C1Q DOMAIN-CONTAINING PROTEIN"/>
    <property type="match status" value="1"/>
</dbReference>
<evidence type="ECO:0000313" key="8">
    <source>
        <dbReference type="Proteomes" id="UP000507470"/>
    </source>
</evidence>
<reference evidence="7 8" key="1">
    <citation type="submission" date="2020-06" db="EMBL/GenBank/DDBJ databases">
        <authorList>
            <person name="Li R."/>
            <person name="Bekaert M."/>
        </authorList>
    </citation>
    <scope>NUCLEOTIDE SEQUENCE [LARGE SCALE GENOMIC DNA]</scope>
    <source>
        <strain evidence="8">wild</strain>
    </source>
</reference>
<feature type="domain" description="C1q" evidence="6">
    <location>
        <begin position="76"/>
        <end position="220"/>
    </location>
</feature>
<comment type="subcellular location">
    <subcellularLocation>
        <location evidence="1">Secreted</location>
    </subcellularLocation>
</comment>
<sequence length="418" mass="45562">MHILVYLPVFIPLIGALVPVQNREDALIPFIVHEIEDLKGLVGDLKSKLESTKTKDNDFVEGLTTADKNIKELIERHDAQVAFYAKLSASLHGLSPHQTIIFDALVTTTQTSLYDTTTGIFTAPVSGMYVISWTANVDHQESQATELMINGRSKAWSFADTAGSEDRDYGSASQTVVLQVNKGENVWVRTGTNGKGDVSGNDYILIPLISALVPVQNKEDAVIHLVEHQYEELKALVEDLESKLESTEERNIEYADRLTSAEKIIRELSDSHEGHRRAFTESQVAFYAKLSGSLHGLSPHQTIKFDELVTNTSASLYDTATGIFIAPVSGMYVISWTANVNYKEAQATELVVNGVAKASSYADTARGGDGDYGSASQTVVLQVNKGEEVLVQTGTNGNGDVHGADYSTFSAFLLFPHS</sequence>
<evidence type="ECO:0000313" key="7">
    <source>
        <dbReference type="EMBL" id="CAC5369391.1"/>
    </source>
</evidence>
<dbReference type="Pfam" id="PF00386">
    <property type="entry name" value="C1q"/>
    <property type="match status" value="2"/>
</dbReference>
<feature type="domain" description="C1q" evidence="6">
    <location>
        <begin position="279"/>
        <end position="418"/>
    </location>
</feature>
<evidence type="ECO:0000256" key="2">
    <source>
        <dbReference type="ARBA" id="ARBA00022525"/>
    </source>
</evidence>
<dbReference type="SUPFAM" id="SSF49842">
    <property type="entry name" value="TNF-like"/>
    <property type="match status" value="2"/>
</dbReference>
<evidence type="ECO:0000256" key="5">
    <source>
        <dbReference type="SAM" id="SignalP"/>
    </source>
</evidence>
<feature type="chain" id="PRO_5026907690" description="C1q domain-containing protein" evidence="5">
    <location>
        <begin position="17"/>
        <end position="418"/>
    </location>
</feature>
<evidence type="ECO:0000256" key="1">
    <source>
        <dbReference type="ARBA" id="ARBA00004613"/>
    </source>
</evidence>
<dbReference type="InterPro" id="IPR008983">
    <property type="entry name" value="Tumour_necrosis_fac-like_dom"/>
</dbReference>
<dbReference type="Proteomes" id="UP000507470">
    <property type="component" value="Unassembled WGS sequence"/>
</dbReference>
<evidence type="ECO:0000256" key="4">
    <source>
        <dbReference type="SAM" id="Coils"/>
    </source>
</evidence>
<feature type="coiled-coil region" evidence="4">
    <location>
        <begin position="223"/>
        <end position="257"/>
    </location>
</feature>
<dbReference type="GO" id="GO:0005576">
    <property type="term" value="C:extracellular region"/>
    <property type="evidence" value="ECO:0007669"/>
    <property type="project" value="UniProtKB-SubCell"/>
</dbReference>
<dbReference type="SMART" id="SM00110">
    <property type="entry name" value="C1Q"/>
    <property type="match status" value="2"/>
</dbReference>
<evidence type="ECO:0000259" key="6">
    <source>
        <dbReference type="PROSITE" id="PS50871"/>
    </source>
</evidence>
<dbReference type="InterPro" id="IPR001073">
    <property type="entry name" value="C1q_dom"/>
</dbReference>
<keyword evidence="2" id="KW-0964">Secreted</keyword>
<dbReference type="AlphaFoldDB" id="A0A6J8AK01"/>
<protein>
    <recommendedName>
        <fullName evidence="6">C1q domain-containing protein</fullName>
    </recommendedName>
</protein>
<gene>
    <name evidence="7" type="ORF">MCOR_8598</name>
</gene>
<dbReference type="Gene3D" id="2.60.120.40">
    <property type="match status" value="2"/>
</dbReference>